<evidence type="ECO:0000259" key="8">
    <source>
        <dbReference type="PROSITE" id="PS50893"/>
    </source>
</evidence>
<dbReference type="InterPro" id="IPR011527">
    <property type="entry name" value="ABC1_TM_dom"/>
</dbReference>
<evidence type="ECO:0000256" key="6">
    <source>
        <dbReference type="ARBA" id="ARBA00023136"/>
    </source>
</evidence>
<accession>A0A2K1Q1E1</accession>
<feature type="transmembrane region" description="Helical" evidence="7">
    <location>
        <begin position="157"/>
        <end position="175"/>
    </location>
</feature>
<comment type="caution">
    <text evidence="10">The sequence shown here is derived from an EMBL/GenBank/DDBJ whole genome shotgun (WGS) entry which is preliminary data.</text>
</comment>
<protein>
    <submittedName>
        <fullName evidence="10">ABC transporter</fullName>
    </submittedName>
</protein>
<dbReference type="InterPro" id="IPR027417">
    <property type="entry name" value="P-loop_NTPase"/>
</dbReference>
<feature type="transmembrane region" description="Helical" evidence="7">
    <location>
        <begin position="130"/>
        <end position="151"/>
    </location>
</feature>
<dbReference type="GO" id="GO:0015421">
    <property type="term" value="F:ABC-type oligopeptide transporter activity"/>
    <property type="evidence" value="ECO:0007669"/>
    <property type="project" value="TreeGrafter"/>
</dbReference>
<dbReference type="Gene3D" id="1.20.1560.10">
    <property type="entry name" value="ABC transporter type 1, transmembrane domain"/>
    <property type="match status" value="1"/>
</dbReference>
<dbReference type="CDD" id="cd07346">
    <property type="entry name" value="ABC_6TM_exporters"/>
    <property type="match status" value="1"/>
</dbReference>
<keyword evidence="11" id="KW-1185">Reference proteome</keyword>
<dbReference type="PANTHER" id="PTHR43394:SF1">
    <property type="entry name" value="ATP-BINDING CASSETTE SUB-FAMILY B MEMBER 10, MITOCHONDRIAL"/>
    <property type="match status" value="1"/>
</dbReference>
<reference evidence="10 11" key="1">
    <citation type="submission" date="2017-08" db="EMBL/GenBank/DDBJ databases">
        <title>Lysobacter sylvestris genome.</title>
        <authorList>
            <person name="Zhang D.-C."/>
            <person name="Albuquerque L."/>
            <person name="Franca L."/>
            <person name="Froufe H.J.C."/>
            <person name="Barroso C."/>
            <person name="Egas C."/>
            <person name="Da Costa M."/>
            <person name="Margesin R."/>
        </authorList>
    </citation>
    <scope>NUCLEOTIDE SEQUENCE [LARGE SCALE GENOMIC DNA]</scope>
    <source>
        <strain evidence="10 11">AM20-91</strain>
    </source>
</reference>
<evidence type="ECO:0000313" key="11">
    <source>
        <dbReference type="Proteomes" id="UP000236220"/>
    </source>
</evidence>
<dbReference type="GO" id="GO:0005524">
    <property type="term" value="F:ATP binding"/>
    <property type="evidence" value="ECO:0007669"/>
    <property type="project" value="UniProtKB-KW"/>
</dbReference>
<keyword evidence="6 7" id="KW-0472">Membrane</keyword>
<evidence type="ECO:0000256" key="1">
    <source>
        <dbReference type="ARBA" id="ARBA00004651"/>
    </source>
</evidence>
<evidence type="ECO:0000256" key="3">
    <source>
        <dbReference type="ARBA" id="ARBA00022741"/>
    </source>
</evidence>
<dbReference type="InterPro" id="IPR017871">
    <property type="entry name" value="ABC_transporter-like_CS"/>
</dbReference>
<proteinExistence type="predicted"/>
<keyword evidence="4" id="KW-0067">ATP-binding</keyword>
<feature type="transmembrane region" description="Helical" evidence="7">
    <location>
        <begin position="262"/>
        <end position="286"/>
    </location>
</feature>
<organism evidence="10 11">
    <name type="scientific">Solilutibacter silvestris</name>
    <dbReference type="NCBI Taxonomy" id="1645665"/>
    <lineage>
        <taxon>Bacteria</taxon>
        <taxon>Pseudomonadati</taxon>
        <taxon>Pseudomonadota</taxon>
        <taxon>Gammaproteobacteria</taxon>
        <taxon>Lysobacterales</taxon>
        <taxon>Lysobacteraceae</taxon>
        <taxon>Solilutibacter</taxon>
    </lineage>
</organism>
<dbReference type="InterPro" id="IPR003439">
    <property type="entry name" value="ABC_transporter-like_ATP-bd"/>
</dbReference>
<feature type="domain" description="ABC transporter" evidence="8">
    <location>
        <begin position="334"/>
        <end position="543"/>
    </location>
</feature>
<dbReference type="PROSITE" id="PS00211">
    <property type="entry name" value="ABC_TRANSPORTER_1"/>
    <property type="match status" value="1"/>
</dbReference>
<dbReference type="PANTHER" id="PTHR43394">
    <property type="entry name" value="ATP-DEPENDENT PERMEASE MDL1, MITOCHONDRIAL"/>
    <property type="match status" value="1"/>
</dbReference>
<dbReference type="EMBL" id="NPZB01000001">
    <property type="protein sequence ID" value="PNS08855.1"/>
    <property type="molecule type" value="Genomic_DNA"/>
</dbReference>
<dbReference type="SMART" id="SM00382">
    <property type="entry name" value="AAA"/>
    <property type="match status" value="1"/>
</dbReference>
<comment type="subcellular location">
    <subcellularLocation>
        <location evidence="1">Cell membrane</location>
        <topology evidence="1">Multi-pass membrane protein</topology>
    </subcellularLocation>
</comment>
<dbReference type="Gene3D" id="3.40.50.300">
    <property type="entry name" value="P-loop containing nucleotide triphosphate hydrolases"/>
    <property type="match status" value="1"/>
</dbReference>
<feature type="domain" description="ABC transmembrane type-1" evidence="9">
    <location>
        <begin position="24"/>
        <end position="304"/>
    </location>
</feature>
<keyword evidence="2 7" id="KW-0812">Transmembrane</keyword>
<evidence type="ECO:0000259" key="9">
    <source>
        <dbReference type="PROSITE" id="PS50929"/>
    </source>
</evidence>
<dbReference type="PROSITE" id="PS50893">
    <property type="entry name" value="ABC_TRANSPORTER_2"/>
    <property type="match status" value="1"/>
</dbReference>
<keyword evidence="3" id="KW-0547">Nucleotide-binding</keyword>
<dbReference type="InterPro" id="IPR039421">
    <property type="entry name" value="Type_1_exporter"/>
</dbReference>
<dbReference type="Proteomes" id="UP000236220">
    <property type="component" value="Unassembled WGS sequence"/>
</dbReference>
<gene>
    <name evidence="10" type="ORF">Lysil_0484</name>
</gene>
<dbReference type="SUPFAM" id="SSF90123">
    <property type="entry name" value="ABC transporter transmembrane region"/>
    <property type="match status" value="1"/>
</dbReference>
<evidence type="ECO:0000256" key="2">
    <source>
        <dbReference type="ARBA" id="ARBA00022692"/>
    </source>
</evidence>
<dbReference type="SUPFAM" id="SSF52540">
    <property type="entry name" value="P-loop containing nucleoside triphosphate hydrolases"/>
    <property type="match status" value="1"/>
</dbReference>
<feature type="transmembrane region" description="Helical" evidence="7">
    <location>
        <begin position="61"/>
        <end position="83"/>
    </location>
</feature>
<sequence length="545" mass="60270">MWIPDRVRRLLTSLLRQRWKLLLLLLVFVTVQTTIATAGDPLVLKWLVDSLQQGDMHRFEIIGVCAVIFFTAMRVMDYLYSIFKVKVRLALMSDYTKQYAELYFDQPYNSIREKGDGYYTGRIYDESKELAGALDTVIGIYKSIVGFISALAVCVWLSWQLALAVSLIVPVLLIISKRYSGRISNSSSEVQETEGQLRTTLSQVVGSFKLYNTMRRALLPHSALSDALSKNVQSRLTLTKHTAIFALISGILLSYAEMAVLLGSGIAVISGGLTIGGLFSFMGAYWRAVSGAQSLIELTPQLATMNGVAARLEEFKMLASCKNDRECYQDNATIVLDRAAAQLDEKRMLCGISFSLIPGDRMLISGPNGTGKSTLVDLICGLKDPISGAAHLPGKGRISCQFTDPAFFPGTVFENVAEIAGVRGAENWLELVGISGLRNSNPTLLSAGEQRKLQIAMALAQDADLYIFDEPLANLDERSKDTLFTLILKKTVEKTLVVVLHGDRERQSEFNVHFTLDSNSLADVRTVMPEDRANPESRLVECTYR</sequence>
<evidence type="ECO:0000256" key="7">
    <source>
        <dbReference type="SAM" id="Phobius"/>
    </source>
</evidence>
<evidence type="ECO:0000313" key="10">
    <source>
        <dbReference type="EMBL" id="PNS08855.1"/>
    </source>
</evidence>
<dbReference type="AlphaFoldDB" id="A0A2K1Q1E1"/>
<dbReference type="RefSeq" id="WP_103073985.1">
    <property type="nucleotide sequence ID" value="NZ_NPZB01000001.1"/>
</dbReference>
<dbReference type="Pfam" id="PF00005">
    <property type="entry name" value="ABC_tran"/>
    <property type="match status" value="1"/>
</dbReference>
<dbReference type="InterPro" id="IPR003593">
    <property type="entry name" value="AAA+_ATPase"/>
</dbReference>
<evidence type="ECO:0000256" key="5">
    <source>
        <dbReference type="ARBA" id="ARBA00022989"/>
    </source>
</evidence>
<dbReference type="InterPro" id="IPR036640">
    <property type="entry name" value="ABC1_TM_sf"/>
</dbReference>
<dbReference type="GO" id="GO:0016887">
    <property type="term" value="F:ATP hydrolysis activity"/>
    <property type="evidence" value="ECO:0007669"/>
    <property type="project" value="InterPro"/>
</dbReference>
<dbReference type="GO" id="GO:0005886">
    <property type="term" value="C:plasma membrane"/>
    <property type="evidence" value="ECO:0007669"/>
    <property type="project" value="UniProtKB-SubCell"/>
</dbReference>
<dbReference type="OrthoDB" id="29385at2"/>
<dbReference type="Pfam" id="PF00664">
    <property type="entry name" value="ABC_membrane"/>
    <property type="match status" value="1"/>
</dbReference>
<dbReference type="PROSITE" id="PS50929">
    <property type="entry name" value="ABC_TM1F"/>
    <property type="match status" value="1"/>
</dbReference>
<evidence type="ECO:0000256" key="4">
    <source>
        <dbReference type="ARBA" id="ARBA00022840"/>
    </source>
</evidence>
<keyword evidence="5 7" id="KW-1133">Transmembrane helix</keyword>
<name>A0A2K1Q1E1_9GAMM</name>